<proteinExistence type="predicted"/>
<gene>
    <name evidence="1" type="ORF">OS493_005295</name>
</gene>
<evidence type="ECO:0000313" key="2">
    <source>
        <dbReference type="Proteomes" id="UP001163046"/>
    </source>
</evidence>
<sequence>MSNHSEAFWKEDVFRRVTSITACQRWHTESSVDVGTYRGDLARTAFVWKYNVQVISEAMTFLKNTFCYYIDMYLCGRLSLEQISLPLVDFCIVDAYFMYSWGHNVLHVRIALFYRRLDRLR</sequence>
<accession>A0A9X0CTG4</accession>
<organism evidence="1 2">
    <name type="scientific">Desmophyllum pertusum</name>
    <dbReference type="NCBI Taxonomy" id="174260"/>
    <lineage>
        <taxon>Eukaryota</taxon>
        <taxon>Metazoa</taxon>
        <taxon>Cnidaria</taxon>
        <taxon>Anthozoa</taxon>
        <taxon>Hexacorallia</taxon>
        <taxon>Scleractinia</taxon>
        <taxon>Caryophylliina</taxon>
        <taxon>Caryophylliidae</taxon>
        <taxon>Desmophyllum</taxon>
    </lineage>
</organism>
<comment type="caution">
    <text evidence="1">The sequence shown here is derived from an EMBL/GenBank/DDBJ whole genome shotgun (WGS) entry which is preliminary data.</text>
</comment>
<dbReference type="Proteomes" id="UP001163046">
    <property type="component" value="Unassembled WGS sequence"/>
</dbReference>
<protein>
    <submittedName>
        <fullName evidence="1">Uncharacterized protein</fullName>
    </submittedName>
</protein>
<dbReference type="EMBL" id="MU826827">
    <property type="protein sequence ID" value="KAJ7374936.1"/>
    <property type="molecule type" value="Genomic_DNA"/>
</dbReference>
<evidence type="ECO:0000313" key="1">
    <source>
        <dbReference type="EMBL" id="KAJ7374936.1"/>
    </source>
</evidence>
<name>A0A9X0CTG4_9CNID</name>
<reference evidence="1" key="1">
    <citation type="submission" date="2023-01" db="EMBL/GenBank/DDBJ databases">
        <title>Genome assembly of the deep-sea coral Lophelia pertusa.</title>
        <authorList>
            <person name="Herrera S."/>
            <person name="Cordes E."/>
        </authorList>
    </citation>
    <scope>NUCLEOTIDE SEQUENCE</scope>
    <source>
        <strain evidence="1">USNM1676648</strain>
        <tissue evidence="1">Polyp</tissue>
    </source>
</reference>
<dbReference type="AlphaFoldDB" id="A0A9X0CTG4"/>
<keyword evidence="2" id="KW-1185">Reference proteome</keyword>